<reference evidence="8 9" key="1">
    <citation type="journal article" date="2018" name="Sci. Rep.">
        <title>Rhizobium tumorigenes sp. nov., a novel plant tumorigenic bacterium isolated from cane gall tumors on thornless blackberry.</title>
        <authorList>
            <person name="Kuzmanovi N."/>
            <person name="Smalla K."/>
            <person name="Gronow S."/>
            <person name="PuBawska J."/>
        </authorList>
    </citation>
    <scope>NUCLEOTIDE SEQUENCE [LARGE SCALE GENOMIC DNA]</scope>
    <source>
        <strain evidence="8 9">1078</strain>
    </source>
</reference>
<organism evidence="8 9">
    <name type="scientific">Rhizobium tumorigenes</name>
    <dbReference type="NCBI Taxonomy" id="2041385"/>
    <lineage>
        <taxon>Bacteria</taxon>
        <taxon>Pseudomonadati</taxon>
        <taxon>Pseudomonadota</taxon>
        <taxon>Alphaproteobacteria</taxon>
        <taxon>Hyphomicrobiales</taxon>
        <taxon>Rhizobiaceae</taxon>
        <taxon>Rhizobium/Agrobacterium group</taxon>
        <taxon>Rhizobium</taxon>
    </lineage>
</organism>
<evidence type="ECO:0000256" key="4">
    <source>
        <dbReference type="ARBA" id="ARBA00023027"/>
    </source>
</evidence>
<dbReference type="PANTHER" id="PTHR43741">
    <property type="entry name" value="FMN-DEPENDENT NADH-AZOREDUCTASE 1"/>
    <property type="match status" value="1"/>
</dbReference>
<evidence type="ECO:0000256" key="2">
    <source>
        <dbReference type="ARBA" id="ARBA00022643"/>
    </source>
</evidence>
<feature type="domain" description="Flavodoxin-like fold" evidence="7">
    <location>
        <begin position="3"/>
        <end position="191"/>
    </location>
</feature>
<dbReference type="EC" id="1.6.5.-" evidence="6"/>
<dbReference type="KEGG" id="rtu:PR017_18680"/>
<name>A0AAF1KDA2_9HYPH</name>
<keyword evidence="9" id="KW-1185">Reference proteome</keyword>
<gene>
    <name evidence="6" type="primary">azoR</name>
    <name evidence="8" type="ORF">PR017_18680</name>
</gene>
<dbReference type="EC" id="1.7.1.17" evidence="6"/>
<comment type="catalytic activity">
    <reaction evidence="6">
        <text>2 a quinone + NADH + H(+) = 2 a 1,4-benzosemiquinone + NAD(+)</text>
        <dbReference type="Rhea" id="RHEA:65952"/>
        <dbReference type="ChEBI" id="CHEBI:15378"/>
        <dbReference type="ChEBI" id="CHEBI:57540"/>
        <dbReference type="ChEBI" id="CHEBI:57945"/>
        <dbReference type="ChEBI" id="CHEBI:132124"/>
        <dbReference type="ChEBI" id="CHEBI:134225"/>
    </reaction>
</comment>
<evidence type="ECO:0000256" key="1">
    <source>
        <dbReference type="ARBA" id="ARBA00022630"/>
    </source>
</evidence>
<evidence type="ECO:0000313" key="9">
    <source>
        <dbReference type="Proteomes" id="UP000249499"/>
    </source>
</evidence>
<dbReference type="InterPro" id="IPR050104">
    <property type="entry name" value="FMN-dep_NADH:Q_OxRdtase_AzoR1"/>
</dbReference>
<sequence>MPTLLAIEVSPRHHLSASRKLTAHFIESWKAENPDGVVVVRDLMKTHLPSVDLPWILGAFTPADQHSPESAAAIKVSDDLVAELKAADHIVIGTPMFNFSIPAVLKAYIDHIVPVGITVTADNKGLLTGKRADIILASGGDFSPGSPVEHYNQASGYLRQVLTWIGITDVNIILSARARSGVYGETAIEAYGDTVAAAAVRAPASSLAAAAE</sequence>
<comment type="function">
    <text evidence="6">Quinone reductase that provides resistance to thiol-specific stress caused by electrophilic quinones.</text>
</comment>
<accession>A0AAF1KDA2</accession>
<evidence type="ECO:0000256" key="5">
    <source>
        <dbReference type="ARBA" id="ARBA00048542"/>
    </source>
</evidence>
<protein>
    <recommendedName>
        <fullName evidence="6">FMN dependent NADH:quinone oxidoreductase</fullName>
        <ecNumber evidence="6">1.6.5.-</ecNumber>
    </recommendedName>
    <alternativeName>
        <fullName evidence="6">Azo-dye reductase</fullName>
    </alternativeName>
    <alternativeName>
        <fullName evidence="6">FMN-dependent NADH-azo compound oxidoreductase</fullName>
    </alternativeName>
    <alternativeName>
        <fullName evidence="6">FMN-dependent NADH-azoreductase</fullName>
        <ecNumber evidence="6">1.7.1.17</ecNumber>
    </alternativeName>
</protein>
<evidence type="ECO:0000256" key="6">
    <source>
        <dbReference type="HAMAP-Rule" id="MF_01216"/>
    </source>
</evidence>
<comment type="subunit">
    <text evidence="6">Homodimer.</text>
</comment>
<dbReference type="Gene3D" id="3.40.50.360">
    <property type="match status" value="1"/>
</dbReference>
<comment type="function">
    <text evidence="6">Also exhibits azoreductase activity. Catalyzes the reductive cleavage of the azo bond in aromatic azo compounds to the corresponding amines.</text>
</comment>
<reference evidence="9" key="2">
    <citation type="journal article" date="2023" name="MicrobiologyOpen">
        <title>Genomics of the tumorigenes clade of the family Rhizobiaceae and description of Rhizobium rhododendri sp. nov.</title>
        <authorList>
            <person name="Kuzmanovic N."/>
            <person name="diCenzo G.C."/>
            <person name="Bunk B."/>
            <person name="Sproeer C."/>
            <person name="Fruehling A."/>
            <person name="Neumann-Schaal M."/>
            <person name="Overmann J."/>
            <person name="Smalla K."/>
        </authorList>
    </citation>
    <scope>NUCLEOTIDE SEQUENCE [LARGE SCALE GENOMIC DNA]</scope>
    <source>
        <strain evidence="9">1078</strain>
        <plasmid evidence="9">pRt1078</plasmid>
    </source>
</reference>
<geneLocation type="plasmid" evidence="8 9">
    <name>pRt1078</name>
</geneLocation>
<comment type="caution">
    <text evidence="6">Lacks conserved residue(s) required for the propagation of feature annotation.</text>
</comment>
<evidence type="ECO:0000259" key="7">
    <source>
        <dbReference type="Pfam" id="PF02525"/>
    </source>
</evidence>
<proteinExistence type="inferred from homology"/>
<dbReference type="HAMAP" id="MF_01216">
    <property type="entry name" value="Azoreductase_type1"/>
    <property type="match status" value="1"/>
</dbReference>
<dbReference type="PANTHER" id="PTHR43741:SF2">
    <property type="entry name" value="FMN-DEPENDENT NADH:QUINONE OXIDOREDUCTASE"/>
    <property type="match status" value="1"/>
</dbReference>
<keyword evidence="2 6" id="KW-0288">FMN</keyword>
<dbReference type="Pfam" id="PF02525">
    <property type="entry name" value="Flavodoxin_2"/>
    <property type="match status" value="1"/>
</dbReference>
<dbReference type="InterPro" id="IPR003680">
    <property type="entry name" value="Flavodoxin_fold"/>
</dbReference>
<dbReference type="EMBL" id="CP117256">
    <property type="protein sequence ID" value="WFR97921.1"/>
    <property type="molecule type" value="Genomic_DNA"/>
</dbReference>
<keyword evidence="8" id="KW-0614">Plasmid</keyword>
<dbReference type="InterPro" id="IPR029039">
    <property type="entry name" value="Flavoprotein-like_sf"/>
</dbReference>
<keyword evidence="1 6" id="KW-0285">Flavoprotein</keyword>
<comment type="cofactor">
    <cofactor evidence="6">
        <name>FMN</name>
        <dbReference type="ChEBI" id="CHEBI:58210"/>
    </cofactor>
    <text evidence="6">Binds 1 FMN per subunit.</text>
</comment>
<feature type="binding site" evidence="6">
    <location>
        <position position="10"/>
    </location>
    <ligand>
        <name>FMN</name>
        <dbReference type="ChEBI" id="CHEBI:58210"/>
    </ligand>
</feature>
<dbReference type="Proteomes" id="UP000249499">
    <property type="component" value="Plasmid pRt1078"/>
</dbReference>
<dbReference type="RefSeq" id="WP_111222268.1">
    <property type="nucleotide sequence ID" value="NZ_CP117256.1"/>
</dbReference>
<comment type="catalytic activity">
    <reaction evidence="5">
        <text>N,N-dimethyl-1,4-phenylenediamine + anthranilate + 2 NAD(+) = 2-(4-dimethylaminophenyl)diazenylbenzoate + 2 NADH + 2 H(+)</text>
        <dbReference type="Rhea" id="RHEA:55872"/>
        <dbReference type="ChEBI" id="CHEBI:15378"/>
        <dbReference type="ChEBI" id="CHEBI:15783"/>
        <dbReference type="ChEBI" id="CHEBI:16567"/>
        <dbReference type="ChEBI" id="CHEBI:57540"/>
        <dbReference type="ChEBI" id="CHEBI:57945"/>
        <dbReference type="ChEBI" id="CHEBI:71579"/>
        <dbReference type="EC" id="1.7.1.17"/>
    </reaction>
    <physiologicalReaction direction="right-to-left" evidence="5">
        <dbReference type="Rhea" id="RHEA:55874"/>
    </physiologicalReaction>
</comment>
<dbReference type="GO" id="GO:0016652">
    <property type="term" value="F:oxidoreductase activity, acting on NAD(P)H as acceptor"/>
    <property type="evidence" value="ECO:0007669"/>
    <property type="project" value="UniProtKB-UniRule"/>
</dbReference>
<comment type="similarity">
    <text evidence="6">Belongs to the azoreductase type 1 family.</text>
</comment>
<evidence type="ECO:0000256" key="3">
    <source>
        <dbReference type="ARBA" id="ARBA00023002"/>
    </source>
</evidence>
<dbReference type="GO" id="GO:0009055">
    <property type="term" value="F:electron transfer activity"/>
    <property type="evidence" value="ECO:0007669"/>
    <property type="project" value="UniProtKB-UniRule"/>
</dbReference>
<keyword evidence="3 6" id="KW-0560">Oxidoreductase</keyword>
<dbReference type="InterPro" id="IPR023048">
    <property type="entry name" value="NADH:quinone_OxRdtase_FMN_depd"/>
</dbReference>
<dbReference type="AlphaFoldDB" id="A0AAF1KDA2"/>
<feature type="binding site" evidence="6">
    <location>
        <begin position="16"/>
        <end position="18"/>
    </location>
    <ligand>
        <name>FMN</name>
        <dbReference type="ChEBI" id="CHEBI:58210"/>
    </ligand>
</feature>
<dbReference type="GO" id="GO:0016655">
    <property type="term" value="F:oxidoreductase activity, acting on NAD(P)H, quinone or similar compound as acceptor"/>
    <property type="evidence" value="ECO:0007669"/>
    <property type="project" value="InterPro"/>
</dbReference>
<dbReference type="SUPFAM" id="SSF52218">
    <property type="entry name" value="Flavoproteins"/>
    <property type="match status" value="1"/>
</dbReference>
<keyword evidence="4 6" id="KW-0520">NAD</keyword>
<evidence type="ECO:0000313" key="8">
    <source>
        <dbReference type="EMBL" id="WFR97921.1"/>
    </source>
</evidence>
<dbReference type="GO" id="GO:0010181">
    <property type="term" value="F:FMN binding"/>
    <property type="evidence" value="ECO:0007669"/>
    <property type="project" value="UniProtKB-UniRule"/>
</dbReference>